<evidence type="ECO:0000256" key="7">
    <source>
        <dbReference type="RuleBase" id="RU363068"/>
    </source>
</evidence>
<organism evidence="8 9">
    <name type="scientific">Glarea lozoyensis (strain ATCC 20868 / MF5171)</name>
    <dbReference type="NCBI Taxonomy" id="1116229"/>
    <lineage>
        <taxon>Eukaryota</taxon>
        <taxon>Fungi</taxon>
        <taxon>Dikarya</taxon>
        <taxon>Ascomycota</taxon>
        <taxon>Pezizomycotina</taxon>
        <taxon>Leotiomycetes</taxon>
        <taxon>Helotiales</taxon>
        <taxon>Helotiaceae</taxon>
        <taxon>Glarea</taxon>
    </lineage>
</organism>
<feature type="active site" description="Charge relay system" evidence="6">
    <location>
        <position position="224"/>
    </location>
</feature>
<evidence type="ECO:0000256" key="5">
    <source>
        <dbReference type="ARBA" id="ARBA00022801"/>
    </source>
</evidence>
<comment type="function">
    <text evidence="7">Serine hydrolase involved in the detoxification of formaldehyde.</text>
</comment>
<sequence length="290" mass="31571">MSFKTTATISSFGGKLLKLTHEAKSTSCTMALNLYLPPTTQKKIPVLFYLAGLTCTGDNGAEKGFFQSAASQKGIAIVFPDTSPRGLKIEGEDESYDFGSGAGFYLDATRAPWSSGYKMQTYITSELPSALYSAFPELDSSRVSITGHSMGGHGALTLFLKNPGMYKSVSAFAPICNPSKCPWGEKAFGGYLEGKEEWAGHDATELIKGWKGGFDALIDVGTGDNFYKQGQLLPENFRDACVESGKKGLVMRFQDGYDHSYFFISSFATDHVNHAAKYLFAYDKPSKEKL</sequence>
<dbReference type="HOGENOM" id="CLU_056472_0_1_1"/>
<protein>
    <recommendedName>
        <fullName evidence="3 7">S-formylglutathione hydrolase</fullName>
        <ecNumber evidence="2 7">3.1.2.12</ecNumber>
    </recommendedName>
</protein>
<dbReference type="EC" id="3.1.2.12" evidence="2 7"/>
<dbReference type="GO" id="GO:0046294">
    <property type="term" value="P:formaldehyde catabolic process"/>
    <property type="evidence" value="ECO:0007669"/>
    <property type="project" value="EnsemblFungi"/>
</dbReference>
<evidence type="ECO:0000256" key="1">
    <source>
        <dbReference type="ARBA" id="ARBA00005622"/>
    </source>
</evidence>
<keyword evidence="4 7" id="KW-0719">Serine esterase</keyword>
<dbReference type="OMA" id="PSDCPWG"/>
<dbReference type="eggNOG" id="KOG3101">
    <property type="taxonomic scope" value="Eukaryota"/>
</dbReference>
<accession>S3DEG9</accession>
<evidence type="ECO:0000256" key="2">
    <source>
        <dbReference type="ARBA" id="ARBA00012479"/>
    </source>
</evidence>
<dbReference type="Gene3D" id="3.40.50.1820">
    <property type="entry name" value="alpha/beta hydrolase"/>
    <property type="match status" value="1"/>
</dbReference>
<feature type="active site" description="Charge relay system" evidence="6">
    <location>
        <position position="259"/>
    </location>
</feature>
<dbReference type="GO" id="GO:0052689">
    <property type="term" value="F:carboxylic ester hydrolase activity"/>
    <property type="evidence" value="ECO:0007669"/>
    <property type="project" value="UniProtKB-KW"/>
</dbReference>
<dbReference type="OrthoDB" id="420518at2759"/>
<reference evidence="8 9" key="1">
    <citation type="journal article" date="2013" name="BMC Genomics">
        <title>Genomics-driven discovery of the pneumocandin biosynthetic gene cluster in the fungus Glarea lozoyensis.</title>
        <authorList>
            <person name="Chen L."/>
            <person name="Yue Q."/>
            <person name="Zhang X."/>
            <person name="Xiang M."/>
            <person name="Wang C."/>
            <person name="Li S."/>
            <person name="Che Y."/>
            <person name="Ortiz-Lopez F.J."/>
            <person name="Bills G.F."/>
            <person name="Liu X."/>
            <person name="An Z."/>
        </authorList>
    </citation>
    <scope>NUCLEOTIDE SEQUENCE [LARGE SCALE GENOMIC DNA]</scope>
    <source>
        <strain evidence="9">ATCC 20868 / MF5171</strain>
    </source>
</reference>
<dbReference type="InterPro" id="IPR014186">
    <property type="entry name" value="S-formylglutathione_hydrol"/>
</dbReference>
<dbReference type="AlphaFoldDB" id="S3DEG9"/>
<comment type="similarity">
    <text evidence="1 7">Belongs to the esterase D family.</text>
</comment>
<feature type="active site" description="Charge relay system" evidence="6">
    <location>
        <position position="149"/>
    </location>
</feature>
<keyword evidence="5 7" id="KW-0378">Hydrolase</keyword>
<proteinExistence type="inferred from homology"/>
<keyword evidence="7" id="KW-0963">Cytoplasm</keyword>
<dbReference type="GO" id="GO:0005829">
    <property type="term" value="C:cytosol"/>
    <property type="evidence" value="ECO:0007669"/>
    <property type="project" value="EnsemblFungi"/>
</dbReference>
<evidence type="ECO:0000256" key="6">
    <source>
        <dbReference type="PIRSR" id="PIRSR614186-1"/>
    </source>
</evidence>
<dbReference type="GO" id="GO:0018738">
    <property type="term" value="F:S-formylglutathione hydrolase activity"/>
    <property type="evidence" value="ECO:0007669"/>
    <property type="project" value="UniProtKB-EC"/>
</dbReference>
<dbReference type="GeneID" id="19464547"/>
<gene>
    <name evidence="8" type="ORF">GLAREA_05493</name>
</gene>
<dbReference type="FunFam" id="3.40.50.1820:FF:000002">
    <property type="entry name" value="S-formylglutathione hydrolase"/>
    <property type="match status" value="1"/>
</dbReference>
<dbReference type="RefSeq" id="XP_008076973.1">
    <property type="nucleotide sequence ID" value="XM_008078782.1"/>
</dbReference>
<evidence type="ECO:0000313" key="9">
    <source>
        <dbReference type="Proteomes" id="UP000016922"/>
    </source>
</evidence>
<dbReference type="PANTHER" id="PTHR10061">
    <property type="entry name" value="S-FORMYLGLUTATHIONE HYDROLASE"/>
    <property type="match status" value="1"/>
</dbReference>
<comment type="catalytic activity">
    <reaction evidence="7">
        <text>S-formylglutathione + H2O = formate + glutathione + H(+)</text>
        <dbReference type="Rhea" id="RHEA:14961"/>
        <dbReference type="ChEBI" id="CHEBI:15377"/>
        <dbReference type="ChEBI" id="CHEBI:15378"/>
        <dbReference type="ChEBI" id="CHEBI:15740"/>
        <dbReference type="ChEBI" id="CHEBI:57688"/>
        <dbReference type="ChEBI" id="CHEBI:57925"/>
        <dbReference type="EC" id="3.1.2.12"/>
    </reaction>
</comment>
<evidence type="ECO:0000313" key="8">
    <source>
        <dbReference type="EMBL" id="EPE36155.1"/>
    </source>
</evidence>
<dbReference type="STRING" id="1116229.S3DEG9"/>
<dbReference type="NCBIfam" id="TIGR02821">
    <property type="entry name" value="fghA_ester_D"/>
    <property type="match status" value="1"/>
</dbReference>
<dbReference type="InterPro" id="IPR029058">
    <property type="entry name" value="AB_hydrolase_fold"/>
</dbReference>
<comment type="subcellular location">
    <subcellularLocation>
        <location evidence="7">Cytoplasm</location>
    </subcellularLocation>
</comment>
<name>S3DEG9_GLAL2</name>
<evidence type="ECO:0000256" key="3">
    <source>
        <dbReference type="ARBA" id="ARBA00016774"/>
    </source>
</evidence>
<dbReference type="InterPro" id="IPR000801">
    <property type="entry name" value="Esterase-like"/>
</dbReference>
<dbReference type="Pfam" id="PF00756">
    <property type="entry name" value="Esterase"/>
    <property type="match status" value="1"/>
</dbReference>
<evidence type="ECO:0000256" key="4">
    <source>
        <dbReference type="ARBA" id="ARBA00022487"/>
    </source>
</evidence>
<dbReference type="SUPFAM" id="SSF53474">
    <property type="entry name" value="alpha/beta-Hydrolases"/>
    <property type="match status" value="1"/>
</dbReference>
<keyword evidence="9" id="KW-1185">Reference proteome</keyword>
<dbReference type="PANTHER" id="PTHR10061:SF0">
    <property type="entry name" value="S-FORMYLGLUTATHIONE HYDROLASE"/>
    <property type="match status" value="1"/>
</dbReference>
<dbReference type="KEGG" id="glz:GLAREA_05493"/>
<dbReference type="Proteomes" id="UP000016922">
    <property type="component" value="Unassembled WGS sequence"/>
</dbReference>
<dbReference type="EMBL" id="KE145353">
    <property type="protein sequence ID" value="EPE36155.1"/>
    <property type="molecule type" value="Genomic_DNA"/>
</dbReference>